<feature type="chain" id="PRO_5040584343" evidence="1">
    <location>
        <begin position="20"/>
        <end position="189"/>
    </location>
</feature>
<feature type="signal peptide" evidence="1">
    <location>
        <begin position="1"/>
        <end position="19"/>
    </location>
</feature>
<dbReference type="InterPro" id="IPR036761">
    <property type="entry name" value="TTHA0802/YceI-like_sf"/>
</dbReference>
<proteinExistence type="predicted"/>
<name>A0A2S5T7H4_9BURK</name>
<comment type="caution">
    <text evidence="3">The sequence shown here is derived from an EMBL/GenBank/DDBJ whole genome shotgun (WGS) entry which is preliminary data.</text>
</comment>
<dbReference type="AlphaFoldDB" id="A0A2S5T7H4"/>
<evidence type="ECO:0000313" key="5">
    <source>
        <dbReference type="Proteomes" id="UP000239406"/>
    </source>
</evidence>
<dbReference type="SUPFAM" id="SSF101874">
    <property type="entry name" value="YceI-like"/>
    <property type="match status" value="1"/>
</dbReference>
<organism evidence="3 5">
    <name type="scientific">Caldimonas thermodepolymerans</name>
    <dbReference type="NCBI Taxonomy" id="215580"/>
    <lineage>
        <taxon>Bacteria</taxon>
        <taxon>Pseudomonadati</taxon>
        <taxon>Pseudomonadota</taxon>
        <taxon>Betaproteobacteria</taxon>
        <taxon>Burkholderiales</taxon>
        <taxon>Sphaerotilaceae</taxon>
        <taxon>Caldimonas</taxon>
    </lineage>
</organism>
<keyword evidence="5" id="KW-1185">Reference proteome</keyword>
<dbReference type="EMBL" id="PSNY01000003">
    <property type="protein sequence ID" value="PPE70955.1"/>
    <property type="molecule type" value="Genomic_DNA"/>
</dbReference>
<dbReference type="PANTHER" id="PTHR34406:SF2">
    <property type="entry name" value="PERIPLASMIC PROTEIN"/>
    <property type="match status" value="1"/>
</dbReference>
<reference evidence="3 5" key="1">
    <citation type="submission" date="2018-02" db="EMBL/GenBank/DDBJ databases">
        <title>Reclassifiation of [Polyangium] brachysporum DSM 7029 as Guopingzhaonella breviflexa gen. nov., sp. nov., a member of the family Comamonadaceae.</title>
        <authorList>
            <person name="Tang B."/>
        </authorList>
    </citation>
    <scope>NUCLEOTIDE SEQUENCE [LARGE SCALE GENOMIC DNA]</scope>
    <source>
        <strain evidence="3 5">DSM 15344</strain>
    </source>
</reference>
<dbReference type="Gene3D" id="2.40.128.110">
    <property type="entry name" value="Lipid/polyisoprenoid-binding, YceI-like"/>
    <property type="match status" value="1"/>
</dbReference>
<feature type="domain" description="Lipid/polyisoprenoid-binding YceI-like" evidence="2">
    <location>
        <begin position="23"/>
        <end position="187"/>
    </location>
</feature>
<accession>A0A2S5T7H4</accession>
<reference evidence="4 6" key="2">
    <citation type="submission" date="2019-03" db="EMBL/GenBank/DDBJ databases">
        <title>Genomic Encyclopedia of Type Strains, Phase IV (KMG-IV): sequencing the most valuable type-strain genomes for metagenomic binning, comparative biology and taxonomic classification.</title>
        <authorList>
            <person name="Goeker M."/>
        </authorList>
    </citation>
    <scope>NUCLEOTIDE SEQUENCE [LARGE SCALE GENOMIC DNA]</scope>
    <source>
        <strain evidence="4 6">DSM 15264</strain>
    </source>
</reference>
<dbReference type="OrthoDB" id="9811006at2"/>
<protein>
    <submittedName>
        <fullName evidence="3 4">Polyisoprenoid-binding protein</fullName>
    </submittedName>
</protein>
<gene>
    <name evidence="3" type="ORF">C1702_03040</name>
    <name evidence="4" type="ORF">EV676_10437</name>
</gene>
<evidence type="ECO:0000259" key="2">
    <source>
        <dbReference type="SMART" id="SM00867"/>
    </source>
</evidence>
<evidence type="ECO:0000313" key="6">
    <source>
        <dbReference type="Proteomes" id="UP000294772"/>
    </source>
</evidence>
<evidence type="ECO:0000256" key="1">
    <source>
        <dbReference type="SAM" id="SignalP"/>
    </source>
</evidence>
<evidence type="ECO:0000313" key="4">
    <source>
        <dbReference type="EMBL" id="TCP07482.1"/>
    </source>
</evidence>
<dbReference type="Proteomes" id="UP000239406">
    <property type="component" value="Unassembled WGS sequence"/>
</dbReference>
<dbReference type="EMBL" id="SLXF01000004">
    <property type="protein sequence ID" value="TCP07482.1"/>
    <property type="molecule type" value="Genomic_DNA"/>
</dbReference>
<sequence length="189" mass="20632">MKHTLIAAAVLAAAAAAHAEPATYGIDPNHTFVSFEVRHLGMSTIRARFDKKEGTIQLDRAAKTGRAEFTIDMTSVNSGVPRFDGHLKSDDLFKTGAFPTAKFVADKFVFNGDQLTEVTGNLTLLDKTHPVTFKATNFACIEHPMLKREACGGDFEATIQRSQWGINYGLPAVAPDNVRVLIQIEAIKQ</sequence>
<dbReference type="InterPro" id="IPR007372">
    <property type="entry name" value="Lipid/polyisoprenoid-bd_YceI"/>
</dbReference>
<keyword evidence="1" id="KW-0732">Signal</keyword>
<dbReference type="RefSeq" id="WP_104356216.1">
    <property type="nucleotide sequence ID" value="NZ_CALFFA010000029.1"/>
</dbReference>
<dbReference type="Proteomes" id="UP000294772">
    <property type="component" value="Unassembled WGS sequence"/>
</dbReference>
<dbReference type="Pfam" id="PF04264">
    <property type="entry name" value="YceI"/>
    <property type="match status" value="1"/>
</dbReference>
<evidence type="ECO:0000313" key="3">
    <source>
        <dbReference type="EMBL" id="PPE70955.1"/>
    </source>
</evidence>
<dbReference type="PANTHER" id="PTHR34406">
    <property type="entry name" value="PROTEIN YCEI"/>
    <property type="match status" value="1"/>
</dbReference>
<dbReference type="SMART" id="SM00867">
    <property type="entry name" value="YceI"/>
    <property type="match status" value="1"/>
</dbReference>